<evidence type="ECO:0000256" key="1">
    <source>
        <dbReference type="SAM" id="MobiDB-lite"/>
    </source>
</evidence>
<evidence type="ECO:0000313" key="3">
    <source>
        <dbReference type="Proteomes" id="UP000029366"/>
    </source>
</evidence>
<dbReference type="KEGG" id="vg:22277212"/>
<organism evidence="2 3">
    <name type="scientific">Shigella phage POCJ13</name>
    <dbReference type="NCBI Taxonomy" id="1498227"/>
    <lineage>
        <taxon>Viruses</taxon>
        <taxon>Duplodnaviria</taxon>
        <taxon>Heunggongvirae</taxon>
        <taxon>Uroviricota</taxon>
        <taxon>Caudoviricetes</taxon>
        <taxon>Sepvirinae</taxon>
        <taxon>Diegovirus</taxon>
        <taxon>Diegovirus POCJ13</taxon>
    </lineage>
</organism>
<dbReference type="OrthoDB" id="6330at10239"/>
<feature type="region of interest" description="Disordered" evidence="1">
    <location>
        <begin position="61"/>
        <end position="92"/>
    </location>
</feature>
<reference evidence="2 3" key="1">
    <citation type="journal article" date="2014" name="Emerg. Infect. Dis.">
        <title>Clinical Isolates of Shiga Toxin 1a-Producing Shigella flexneri with an Epidemiological Link to Recent Travel to Hispaniola.</title>
        <authorList>
            <person name="Gray M.D."/>
            <person name="Lampel K.A."/>
            <person name="Strockbine N.A."/>
            <person name="Fernandez R.E."/>
            <person name="Melton-Celsa A.R."/>
            <person name="Maurelli A.T."/>
        </authorList>
    </citation>
    <scope>NUCLEOTIDE SEQUENCE [LARGE SCALE GENOMIC DNA]</scope>
</reference>
<evidence type="ECO:0000313" key="2">
    <source>
        <dbReference type="EMBL" id="AHZ95213.1"/>
    </source>
</evidence>
<protein>
    <submittedName>
        <fullName evidence="2">DNA packaging protein</fullName>
    </submittedName>
</protein>
<proteinExistence type="predicted"/>
<name>A0A088CD59_9CAUD</name>
<dbReference type="RefSeq" id="YP_009100269.1">
    <property type="nucleotide sequence ID" value="NC_025434.1"/>
</dbReference>
<dbReference type="EMBL" id="KJ603229">
    <property type="protein sequence ID" value="AHZ95213.1"/>
    <property type="molecule type" value="Genomic_DNA"/>
</dbReference>
<feature type="compositionally biased region" description="Basic and acidic residues" evidence="1">
    <location>
        <begin position="75"/>
        <end position="84"/>
    </location>
</feature>
<keyword evidence="3" id="KW-1185">Reference proteome</keyword>
<dbReference type="Proteomes" id="UP000029366">
    <property type="component" value="Segment"/>
</dbReference>
<sequence>MAKLDWKKLEQAFRREHAETGITLLDWCRKKKINYNTARTRIKMGKIDHEIDHKTDHEIDHDISDEEPCNDAGSGDEKCAKNSEKNCANSAETKRIRGSRLLPPSNAFSQRNTHAVRHRGYAKYLEADNLMDDASDMVLFDELVFTRARALSVTKALKGMFADLEEATDVETRVALYDKILKAEQALDRNIARIESIERSLLTLDVLAETAPKLRADRERINAARDKLRAETDILTSQRRGVVTPVSDIVSSLHEMSNSGRLDDIPEE</sequence>
<accession>A0A088CD59</accession>
<dbReference type="GeneID" id="22277212"/>